<evidence type="ECO:0000313" key="1">
    <source>
        <dbReference type="EMBL" id="CAI9292325.1"/>
    </source>
</evidence>
<organism evidence="1 2">
    <name type="scientific">Lactuca saligna</name>
    <name type="common">Willowleaf lettuce</name>
    <dbReference type="NCBI Taxonomy" id="75948"/>
    <lineage>
        <taxon>Eukaryota</taxon>
        <taxon>Viridiplantae</taxon>
        <taxon>Streptophyta</taxon>
        <taxon>Embryophyta</taxon>
        <taxon>Tracheophyta</taxon>
        <taxon>Spermatophyta</taxon>
        <taxon>Magnoliopsida</taxon>
        <taxon>eudicotyledons</taxon>
        <taxon>Gunneridae</taxon>
        <taxon>Pentapetalae</taxon>
        <taxon>asterids</taxon>
        <taxon>campanulids</taxon>
        <taxon>Asterales</taxon>
        <taxon>Asteraceae</taxon>
        <taxon>Cichorioideae</taxon>
        <taxon>Cichorieae</taxon>
        <taxon>Lactucinae</taxon>
        <taxon>Lactuca</taxon>
    </lineage>
</organism>
<dbReference type="AlphaFoldDB" id="A0AA35ZGS7"/>
<keyword evidence="2" id="KW-1185">Reference proteome</keyword>
<sequence length="117" mass="13415">MIFLKLSPCQSLCMNLSPVLMSLKVLMPLTLPSSFKKNNVAFSDDIPKQFQNSGIKDFVNYVKSYPLRYVLYNLQDPFYPKQVCEFDYSCSVDSDAQTITGTIRDGQYRITIDVESF</sequence>
<name>A0AA35ZGS7_LACSI</name>
<dbReference type="EMBL" id="OX465083">
    <property type="protein sequence ID" value="CAI9292325.1"/>
    <property type="molecule type" value="Genomic_DNA"/>
</dbReference>
<reference evidence="1" key="1">
    <citation type="submission" date="2023-04" db="EMBL/GenBank/DDBJ databases">
        <authorList>
            <person name="Vijverberg K."/>
            <person name="Xiong W."/>
            <person name="Schranz E."/>
        </authorList>
    </citation>
    <scope>NUCLEOTIDE SEQUENCE</scope>
</reference>
<protein>
    <submittedName>
        <fullName evidence="1">Uncharacterized protein</fullName>
    </submittedName>
</protein>
<dbReference type="Proteomes" id="UP001177003">
    <property type="component" value="Chromosome 7"/>
</dbReference>
<gene>
    <name evidence="1" type="ORF">LSALG_LOCUS31407</name>
</gene>
<evidence type="ECO:0000313" key="2">
    <source>
        <dbReference type="Proteomes" id="UP001177003"/>
    </source>
</evidence>
<accession>A0AA35ZGS7</accession>
<proteinExistence type="predicted"/>